<keyword evidence="1" id="KW-0732">Signal</keyword>
<reference evidence="2" key="1">
    <citation type="submission" date="2021-05" db="EMBL/GenBank/DDBJ databases">
        <title>Energy efficiency and biological interactions define the core microbiome of deep oligotrophic groundwater.</title>
        <authorList>
            <person name="Mehrshad M."/>
            <person name="Lopez-Fernandez M."/>
            <person name="Bell E."/>
            <person name="Bernier-Latmani R."/>
            <person name="Bertilsson S."/>
            <person name="Dopson M."/>
        </authorList>
    </citation>
    <scope>NUCLEOTIDE SEQUENCE</scope>
    <source>
        <strain evidence="2">Modern_marine.mb.64</strain>
    </source>
</reference>
<dbReference type="AlphaFoldDB" id="A0A948S3C4"/>
<evidence type="ECO:0000313" key="2">
    <source>
        <dbReference type="EMBL" id="MBU2693049.1"/>
    </source>
</evidence>
<gene>
    <name evidence="2" type="ORF">KJ970_19205</name>
</gene>
<evidence type="ECO:0000256" key="1">
    <source>
        <dbReference type="SAM" id="SignalP"/>
    </source>
</evidence>
<organism evidence="2 3">
    <name type="scientific">Eiseniibacteriota bacterium</name>
    <dbReference type="NCBI Taxonomy" id="2212470"/>
    <lineage>
        <taxon>Bacteria</taxon>
        <taxon>Candidatus Eiseniibacteriota</taxon>
    </lineage>
</organism>
<dbReference type="InterPro" id="IPR028994">
    <property type="entry name" value="Integrin_alpha_N"/>
</dbReference>
<dbReference type="Proteomes" id="UP000777784">
    <property type="component" value="Unassembled WGS sequence"/>
</dbReference>
<feature type="signal peptide" evidence="1">
    <location>
        <begin position="1"/>
        <end position="26"/>
    </location>
</feature>
<name>A0A948S3C4_UNCEI</name>
<proteinExistence type="predicted"/>
<comment type="caution">
    <text evidence="2">The sequence shown here is derived from an EMBL/GenBank/DDBJ whole genome shotgun (WGS) entry which is preliminary data.</text>
</comment>
<protein>
    <submittedName>
        <fullName evidence="2">VCBS repeat-containing protein</fullName>
    </submittedName>
</protein>
<dbReference type="SUPFAM" id="SSF69318">
    <property type="entry name" value="Integrin alpha N-terminal domain"/>
    <property type="match status" value="1"/>
</dbReference>
<evidence type="ECO:0000313" key="3">
    <source>
        <dbReference type="Proteomes" id="UP000777784"/>
    </source>
</evidence>
<sequence length="158" mass="16454">MPPLRPHHLVVAVSLLLLTLAVPSQASITFTDIGAGLEGVYLSSVAWGDYDNDGDLDIALTGRSNPVGFTNVYRNDGSTANTPSGSEICSAMADLACGYRRIVRLGNTNHNTSWTITLPDPPAAAAPGFFGKVEISKAISLPPPPITCYSALGSTPAI</sequence>
<dbReference type="EMBL" id="JAHJDP010000109">
    <property type="protein sequence ID" value="MBU2693049.1"/>
    <property type="molecule type" value="Genomic_DNA"/>
</dbReference>
<accession>A0A948S3C4</accession>
<feature type="chain" id="PRO_5037176249" evidence="1">
    <location>
        <begin position="27"/>
        <end position="158"/>
    </location>
</feature>